<feature type="domain" description="DUF4590" evidence="2">
    <location>
        <begin position="66"/>
        <end position="145"/>
    </location>
</feature>
<organism evidence="3">
    <name type="scientific">Cyprideis torosa</name>
    <dbReference type="NCBI Taxonomy" id="163714"/>
    <lineage>
        <taxon>Eukaryota</taxon>
        <taxon>Metazoa</taxon>
        <taxon>Ecdysozoa</taxon>
        <taxon>Arthropoda</taxon>
        <taxon>Crustacea</taxon>
        <taxon>Oligostraca</taxon>
        <taxon>Ostracoda</taxon>
        <taxon>Podocopa</taxon>
        <taxon>Podocopida</taxon>
        <taxon>Cytherocopina</taxon>
        <taxon>Cytheroidea</taxon>
        <taxon>Cytherideidae</taxon>
        <taxon>Cyprideis</taxon>
    </lineage>
</organism>
<dbReference type="EMBL" id="OB662887">
    <property type="protein sequence ID" value="CAD7230703.1"/>
    <property type="molecule type" value="Genomic_DNA"/>
</dbReference>
<gene>
    <name evidence="3" type="ORF">CTOB1V02_LOCUS8559</name>
</gene>
<dbReference type="InterPro" id="IPR048257">
    <property type="entry name" value="DUF4590"/>
</dbReference>
<feature type="compositionally biased region" description="Low complexity" evidence="1">
    <location>
        <begin position="1"/>
        <end position="12"/>
    </location>
</feature>
<dbReference type="AlphaFoldDB" id="A0A7R8ZQQ8"/>
<evidence type="ECO:0000256" key="1">
    <source>
        <dbReference type="SAM" id="MobiDB-lite"/>
    </source>
</evidence>
<evidence type="ECO:0000259" key="2">
    <source>
        <dbReference type="Pfam" id="PF15257"/>
    </source>
</evidence>
<feature type="region of interest" description="Disordered" evidence="1">
    <location>
        <begin position="185"/>
        <end position="316"/>
    </location>
</feature>
<name>A0A7R8ZQQ8_9CRUS</name>
<sequence>NSPSVSRTSSSSEEGVQKAPTAQSCDITLRFLPLNGVTERRLRRPISVNSRKYLIELRQFPTPKFSVPVFKGLRKIGEDVSFTSVRHPGSPFCLLIHEDSILTTKIVACCEARYGKGRRFGGSSGRYVVVKATGCHKCIKCQLQQEFSLNDASGFTRRERCFKLPLQARGISALKVIGESRAKFQDTVTGESKTDKQDGKEKESLQNKSSVGSEKEDSIESENEEDSIGSENEEDSIGSEDEDSIQSEKEDSIHNENEKDSIGCGNDEDSIATENEDALEESVDGSVEEATNDEVVKRGGIEAHPEEYFEVTEESL</sequence>
<proteinExistence type="predicted"/>
<feature type="compositionally biased region" description="Acidic residues" evidence="1">
    <location>
        <begin position="219"/>
        <end position="245"/>
    </location>
</feature>
<reference evidence="3" key="1">
    <citation type="submission" date="2020-11" db="EMBL/GenBank/DDBJ databases">
        <authorList>
            <person name="Tran Van P."/>
        </authorList>
    </citation>
    <scope>NUCLEOTIDE SEQUENCE</scope>
</reference>
<protein>
    <recommendedName>
        <fullName evidence="2">DUF4590 domain-containing protein</fullName>
    </recommendedName>
</protein>
<dbReference type="Pfam" id="PF15257">
    <property type="entry name" value="DUF4590"/>
    <property type="match status" value="1"/>
</dbReference>
<feature type="compositionally biased region" description="Basic and acidic residues" evidence="1">
    <location>
        <begin position="294"/>
        <end position="307"/>
    </location>
</feature>
<feature type="compositionally biased region" description="Basic and acidic residues" evidence="1">
    <location>
        <begin position="246"/>
        <end position="261"/>
    </location>
</feature>
<feature type="region of interest" description="Disordered" evidence="1">
    <location>
        <begin position="1"/>
        <end position="21"/>
    </location>
</feature>
<feature type="compositionally biased region" description="Basic and acidic residues" evidence="1">
    <location>
        <begin position="192"/>
        <end position="205"/>
    </location>
</feature>
<evidence type="ECO:0000313" key="3">
    <source>
        <dbReference type="EMBL" id="CAD7230703.1"/>
    </source>
</evidence>
<feature type="compositionally biased region" description="Acidic residues" evidence="1">
    <location>
        <begin position="266"/>
        <end position="292"/>
    </location>
</feature>
<accession>A0A7R8ZQQ8</accession>
<feature type="non-terminal residue" evidence="3">
    <location>
        <position position="316"/>
    </location>
</feature>